<reference evidence="11 12" key="1">
    <citation type="submission" date="2022-11" db="EMBL/GenBank/DDBJ databases">
        <authorList>
            <person name="Caiyu Z."/>
        </authorList>
    </citation>
    <scope>NUCLEOTIDE SEQUENCE [LARGE SCALE GENOMIC DNA]</scope>
    <source>
        <strain evidence="11 12">YR-4</strain>
    </source>
</reference>
<dbReference type="InterPro" id="IPR045304">
    <property type="entry name" value="LbH_SAT"/>
</dbReference>
<evidence type="ECO:0000256" key="6">
    <source>
        <dbReference type="ARBA" id="ARBA00022679"/>
    </source>
</evidence>
<dbReference type="Gene3D" id="2.160.10.10">
    <property type="entry name" value="Hexapeptide repeat proteins"/>
    <property type="match status" value="1"/>
</dbReference>
<evidence type="ECO:0000256" key="8">
    <source>
        <dbReference type="ARBA" id="ARBA00023315"/>
    </source>
</evidence>
<evidence type="ECO:0000256" key="10">
    <source>
        <dbReference type="PIRNR" id="PIRNR000441"/>
    </source>
</evidence>
<comment type="similarity">
    <text evidence="2 10">Belongs to the transferase hexapeptide repeat family.</text>
</comment>
<evidence type="ECO:0000313" key="12">
    <source>
        <dbReference type="Proteomes" id="UP001082703"/>
    </source>
</evidence>
<comment type="pathway">
    <text evidence="1">Amino-acid biosynthesis; L-cysteine biosynthesis; L-cysteine from L-serine: step 1/2.</text>
</comment>
<dbReference type="NCBIfam" id="TIGR01172">
    <property type="entry name" value="cysE"/>
    <property type="match status" value="1"/>
</dbReference>
<keyword evidence="12" id="KW-1185">Reference proteome</keyword>
<dbReference type="PIRSF" id="PIRSF000441">
    <property type="entry name" value="CysE"/>
    <property type="match status" value="1"/>
</dbReference>
<dbReference type="InterPro" id="IPR005881">
    <property type="entry name" value="Ser_O-AcTrfase"/>
</dbReference>
<keyword evidence="8 10" id="KW-0012">Acyltransferase</keyword>
<organism evidence="11 12">
    <name type="scientific">Caproiciproducens galactitolivorans</name>
    <dbReference type="NCBI Taxonomy" id="642589"/>
    <lineage>
        <taxon>Bacteria</taxon>
        <taxon>Bacillati</taxon>
        <taxon>Bacillota</taxon>
        <taxon>Clostridia</taxon>
        <taxon>Eubacteriales</taxon>
        <taxon>Acutalibacteraceae</taxon>
        <taxon>Caproiciproducens</taxon>
    </lineage>
</organism>
<evidence type="ECO:0000313" key="11">
    <source>
        <dbReference type="EMBL" id="MCY1713841.1"/>
    </source>
</evidence>
<sequence>MFKQLKEELDSFMERDPAARSRLEVYFLYSGFKAVRAYRRAHWFYEHNMKFIARYLSQRARHKTGIEIHPGATIGKGLFIDHGMGVVIGETTVIGDNCTLYQGVTLGGTGKDHGKRHPTLGNNVMVGSGAKVLGPFRVGDNARVAAGAVVLDEVPDNATAVGVPARVVRLNGVRPCNLDQIHVADPVSQELCQMALKLRELQKQLDEIIKQRGENCDENL</sequence>
<dbReference type="EC" id="2.3.1.30" evidence="3 10"/>
<dbReference type="SUPFAM" id="SSF51161">
    <property type="entry name" value="Trimeric LpxA-like enzymes"/>
    <property type="match status" value="1"/>
</dbReference>
<dbReference type="Gene3D" id="1.10.3130.10">
    <property type="entry name" value="serine acetyltransferase, domain 1"/>
    <property type="match status" value="1"/>
</dbReference>
<keyword evidence="5" id="KW-0028">Amino-acid biosynthesis</keyword>
<proteinExistence type="inferred from homology"/>
<comment type="caution">
    <text evidence="11">The sequence shown here is derived from an EMBL/GenBank/DDBJ whole genome shotgun (WGS) entry which is preliminary data.</text>
</comment>
<evidence type="ECO:0000256" key="9">
    <source>
        <dbReference type="ARBA" id="ARBA00049486"/>
    </source>
</evidence>
<evidence type="ECO:0000256" key="2">
    <source>
        <dbReference type="ARBA" id="ARBA00007274"/>
    </source>
</evidence>
<dbReference type="InterPro" id="IPR053376">
    <property type="entry name" value="Serine_acetyltransferase"/>
</dbReference>
<dbReference type="RefSeq" id="WP_268057885.1">
    <property type="nucleotide sequence ID" value="NZ_JAPOHA010000005.1"/>
</dbReference>
<keyword evidence="6 10" id="KW-0808">Transferase</keyword>
<evidence type="ECO:0000256" key="1">
    <source>
        <dbReference type="ARBA" id="ARBA00004876"/>
    </source>
</evidence>
<protein>
    <recommendedName>
        <fullName evidence="4 10">Serine acetyltransferase</fullName>
        <ecNumber evidence="3 10">2.3.1.30</ecNumber>
    </recommendedName>
</protein>
<evidence type="ECO:0000256" key="3">
    <source>
        <dbReference type="ARBA" id="ARBA00013266"/>
    </source>
</evidence>
<dbReference type="NCBIfam" id="NF041874">
    <property type="entry name" value="EPS_EpsC"/>
    <property type="match status" value="1"/>
</dbReference>
<evidence type="ECO:0000256" key="7">
    <source>
        <dbReference type="ARBA" id="ARBA00023192"/>
    </source>
</evidence>
<dbReference type="Pfam" id="PF14602">
    <property type="entry name" value="Hexapep_2"/>
    <property type="match status" value="1"/>
</dbReference>
<dbReference type="CDD" id="cd03354">
    <property type="entry name" value="LbH_SAT"/>
    <property type="match status" value="1"/>
</dbReference>
<name>A0ABT4BSG2_9FIRM</name>
<dbReference type="Pfam" id="PF00132">
    <property type="entry name" value="Hexapep"/>
    <property type="match status" value="1"/>
</dbReference>
<accession>A0ABT4BSG2</accession>
<keyword evidence="7" id="KW-0198">Cysteine biosynthesis</keyword>
<evidence type="ECO:0000256" key="4">
    <source>
        <dbReference type="ARBA" id="ARBA00018522"/>
    </source>
</evidence>
<comment type="catalytic activity">
    <reaction evidence="9 10">
        <text>L-serine + acetyl-CoA = O-acetyl-L-serine + CoA</text>
        <dbReference type="Rhea" id="RHEA:24560"/>
        <dbReference type="ChEBI" id="CHEBI:33384"/>
        <dbReference type="ChEBI" id="CHEBI:57287"/>
        <dbReference type="ChEBI" id="CHEBI:57288"/>
        <dbReference type="ChEBI" id="CHEBI:58340"/>
        <dbReference type="EC" id="2.3.1.30"/>
    </reaction>
</comment>
<dbReference type="PANTHER" id="PTHR42811">
    <property type="entry name" value="SERINE ACETYLTRANSFERASE"/>
    <property type="match status" value="1"/>
</dbReference>
<dbReference type="InterPro" id="IPR011004">
    <property type="entry name" value="Trimer_LpxA-like_sf"/>
</dbReference>
<dbReference type="EMBL" id="JAPOHA010000005">
    <property type="protein sequence ID" value="MCY1713841.1"/>
    <property type="molecule type" value="Genomic_DNA"/>
</dbReference>
<dbReference type="GO" id="GO:0009001">
    <property type="term" value="F:serine O-acetyltransferase activity"/>
    <property type="evidence" value="ECO:0007669"/>
    <property type="project" value="UniProtKB-EC"/>
</dbReference>
<dbReference type="InterPro" id="IPR042122">
    <property type="entry name" value="Ser_AcTrfase_N_sf"/>
</dbReference>
<dbReference type="Proteomes" id="UP001082703">
    <property type="component" value="Unassembled WGS sequence"/>
</dbReference>
<gene>
    <name evidence="11" type="primary">cysE</name>
    <name evidence="11" type="ORF">OUY18_06195</name>
</gene>
<evidence type="ECO:0000256" key="5">
    <source>
        <dbReference type="ARBA" id="ARBA00022605"/>
    </source>
</evidence>
<dbReference type="InterPro" id="IPR001451">
    <property type="entry name" value="Hexapep"/>
</dbReference>